<evidence type="ECO:0000256" key="2">
    <source>
        <dbReference type="SAM" id="Phobius"/>
    </source>
</evidence>
<feature type="compositionally biased region" description="Polar residues" evidence="1">
    <location>
        <begin position="106"/>
        <end position="124"/>
    </location>
</feature>
<feature type="region of interest" description="Disordered" evidence="1">
    <location>
        <begin position="97"/>
        <end position="140"/>
    </location>
</feature>
<evidence type="ECO:0000313" key="4">
    <source>
        <dbReference type="RefSeq" id="XP_015523593.2"/>
    </source>
</evidence>
<dbReference type="GeneID" id="107227069"/>
<gene>
    <name evidence="4 5" type="primary">LOC107227069</name>
</gene>
<dbReference type="RefSeq" id="XP_015523593.2">
    <property type="nucleotide sequence ID" value="XM_015668107.2"/>
</dbReference>
<dbReference type="AlphaFoldDB" id="A0A6J0CAE9"/>
<name>A0A6J0CAE9_NEOLC</name>
<keyword evidence="2" id="KW-0472">Membrane</keyword>
<feature type="compositionally biased region" description="Polar residues" evidence="1">
    <location>
        <begin position="375"/>
        <end position="387"/>
    </location>
</feature>
<feature type="region of interest" description="Disordered" evidence="1">
    <location>
        <begin position="218"/>
        <end position="237"/>
    </location>
</feature>
<protein>
    <submittedName>
        <fullName evidence="4 5">Uncharacterized protein LOC107227069 isoform X1</fullName>
    </submittedName>
</protein>
<dbReference type="Proteomes" id="UP000829291">
    <property type="component" value="Chromosome 6"/>
</dbReference>
<feature type="region of interest" description="Disordered" evidence="1">
    <location>
        <begin position="297"/>
        <end position="322"/>
    </location>
</feature>
<reference evidence="4 5" key="1">
    <citation type="submission" date="2025-05" db="UniProtKB">
        <authorList>
            <consortium name="RefSeq"/>
        </authorList>
    </citation>
    <scope>IDENTIFICATION</scope>
    <source>
        <tissue evidence="4 5">Thorax and Abdomen</tissue>
    </source>
</reference>
<dbReference type="RefSeq" id="XP_046600080.1">
    <property type="nucleotide sequence ID" value="XM_046744124.1"/>
</dbReference>
<sequence>MEPSQKSSDNLLVLEDGLAWQKKSKDQQFVSVSSYESRVSKCLTFSFILLTIALVGIVAYELQQAIRTEYLITDAEIRAMEISEENIENVSVSRKDSDFLIPSPEPTTTSFSDETNQDAKNSQSSEERKEEQIFEETGVKTSGDWVDETSDSLKLFEEALRNLNLYQEESFERLLEKIESIARKTEIEDPNSLPIWDKIASPIDPSVVGQIPEKDRSTAVSADAGIENPTEKPDKFRLPTTDDWMKLFLDMSNQKHEEIDDDDGIDTVLEEDSFDDYAYEDSYEDYNDYYSMEEFESAKGTIEEPRVTPETMEAKKEVTEPLNQESDSICVACFDTWDGRDNLEDFVLSDTKPPVTVATGPVGLDQEDSTDENPNEPTGSENTVQTTDGGGDPPKGNNLQNLWEIRNDDAKNYFSDNRFRSDLMQSFLETASSNKDEEIIKALREMFGPEQNAWDDYGSYDRFSDYPMVKRSISTSPVNGRLDESHSSPEKSARLMGEMRKTIDEETSALHDLVSVASGPVKPVLEAELDDFYKRMEAVSAHIDRLHERYLRLNEVTDDYVSKEFPASEEANDYGYRY</sequence>
<feature type="compositionally biased region" description="Acidic residues" evidence="1">
    <location>
        <begin position="365"/>
        <end position="374"/>
    </location>
</feature>
<evidence type="ECO:0000313" key="5">
    <source>
        <dbReference type="RefSeq" id="XP_046600080.1"/>
    </source>
</evidence>
<feature type="compositionally biased region" description="Basic and acidic residues" evidence="1">
    <location>
        <begin position="301"/>
        <end position="319"/>
    </location>
</feature>
<dbReference type="InParanoid" id="A0A6J0CAE9"/>
<feature type="region of interest" description="Disordered" evidence="1">
    <location>
        <begin position="351"/>
        <end position="400"/>
    </location>
</feature>
<keyword evidence="2" id="KW-0812">Transmembrane</keyword>
<accession>A0A6J0CAE9</accession>
<dbReference type="KEGG" id="nlo:107227069"/>
<organism evidence="3 4">
    <name type="scientific">Neodiprion lecontei</name>
    <name type="common">Redheaded pine sawfly</name>
    <dbReference type="NCBI Taxonomy" id="441921"/>
    <lineage>
        <taxon>Eukaryota</taxon>
        <taxon>Metazoa</taxon>
        <taxon>Ecdysozoa</taxon>
        <taxon>Arthropoda</taxon>
        <taxon>Hexapoda</taxon>
        <taxon>Insecta</taxon>
        <taxon>Pterygota</taxon>
        <taxon>Neoptera</taxon>
        <taxon>Endopterygota</taxon>
        <taxon>Hymenoptera</taxon>
        <taxon>Tenthredinoidea</taxon>
        <taxon>Diprionidae</taxon>
        <taxon>Diprioninae</taxon>
        <taxon>Neodiprion</taxon>
    </lineage>
</organism>
<proteinExistence type="predicted"/>
<dbReference type="OrthoDB" id="7701312at2759"/>
<keyword evidence="3" id="KW-1185">Reference proteome</keyword>
<evidence type="ECO:0000256" key="1">
    <source>
        <dbReference type="SAM" id="MobiDB-lite"/>
    </source>
</evidence>
<evidence type="ECO:0000313" key="3">
    <source>
        <dbReference type="Proteomes" id="UP000829291"/>
    </source>
</evidence>
<keyword evidence="2" id="KW-1133">Transmembrane helix</keyword>
<feature type="transmembrane region" description="Helical" evidence="2">
    <location>
        <begin position="42"/>
        <end position="60"/>
    </location>
</feature>